<evidence type="ECO:0000313" key="3">
    <source>
        <dbReference type="Proteomes" id="UP000294933"/>
    </source>
</evidence>
<dbReference type="VEuPathDB" id="FungiDB:BD410DRAFT_794287"/>
<protein>
    <recommendedName>
        <fullName evidence="4">Ricin B lectin domain-containing protein</fullName>
    </recommendedName>
</protein>
<dbReference type="AlphaFoldDB" id="A0A4Y7PPU4"/>
<proteinExistence type="predicted"/>
<gene>
    <name evidence="2" type="ORF">BD410DRAFT_794287</name>
</gene>
<feature type="signal peptide" evidence="1">
    <location>
        <begin position="1"/>
        <end position="21"/>
    </location>
</feature>
<reference evidence="2 3" key="1">
    <citation type="submission" date="2018-06" db="EMBL/GenBank/DDBJ databases">
        <title>A transcriptomic atlas of mushroom development highlights an independent origin of complex multicellularity.</title>
        <authorList>
            <consortium name="DOE Joint Genome Institute"/>
            <person name="Krizsan K."/>
            <person name="Almasi E."/>
            <person name="Merenyi Z."/>
            <person name="Sahu N."/>
            <person name="Viragh M."/>
            <person name="Koszo T."/>
            <person name="Mondo S."/>
            <person name="Kiss B."/>
            <person name="Balint B."/>
            <person name="Kues U."/>
            <person name="Barry K."/>
            <person name="Hegedus J.C."/>
            <person name="Henrissat B."/>
            <person name="Johnson J."/>
            <person name="Lipzen A."/>
            <person name="Ohm R."/>
            <person name="Nagy I."/>
            <person name="Pangilinan J."/>
            <person name="Yan J."/>
            <person name="Xiong Y."/>
            <person name="Grigoriev I.V."/>
            <person name="Hibbett D.S."/>
            <person name="Nagy L.G."/>
        </authorList>
    </citation>
    <scope>NUCLEOTIDE SEQUENCE [LARGE SCALE GENOMIC DNA]</scope>
    <source>
        <strain evidence="2 3">SZMC22713</strain>
    </source>
</reference>
<organism evidence="2 3">
    <name type="scientific">Rickenella mellea</name>
    <dbReference type="NCBI Taxonomy" id="50990"/>
    <lineage>
        <taxon>Eukaryota</taxon>
        <taxon>Fungi</taxon>
        <taxon>Dikarya</taxon>
        <taxon>Basidiomycota</taxon>
        <taxon>Agaricomycotina</taxon>
        <taxon>Agaricomycetes</taxon>
        <taxon>Hymenochaetales</taxon>
        <taxon>Rickenellaceae</taxon>
        <taxon>Rickenella</taxon>
    </lineage>
</organism>
<dbReference type="Gene3D" id="2.80.10.50">
    <property type="match status" value="1"/>
</dbReference>
<keyword evidence="1" id="KW-0732">Signal</keyword>
<accession>A0A4Y7PPU4</accession>
<keyword evidence="3" id="KW-1185">Reference proteome</keyword>
<dbReference type="CDD" id="cd23714">
    <property type="entry name" value="beta-trefoil_Ricin_MtaL"/>
    <property type="match status" value="1"/>
</dbReference>
<evidence type="ECO:0000313" key="2">
    <source>
        <dbReference type="EMBL" id="TDL17453.1"/>
    </source>
</evidence>
<dbReference type="SUPFAM" id="SSF50370">
    <property type="entry name" value="Ricin B-like lectins"/>
    <property type="match status" value="1"/>
</dbReference>
<sequence length="171" mass="19141">MFSNAIAFFVVLSLTIFNATAQYQYKPRWSPLEEGVYTIVSRSHFDLGVQTPGLVQQPVVGTHDNTPPQTWKIVPFEGGYTIQSVDGTGFAFVEPDAKKGDLVNTDEKATTWTISPVGDFFFIKFNNLAWRVDPRPKPVYSVSTRQMAAPRTVSLQPPGLFVNQQLNITRQ</sequence>
<evidence type="ECO:0008006" key="4">
    <source>
        <dbReference type="Google" id="ProtNLM"/>
    </source>
</evidence>
<name>A0A4Y7PPU4_9AGAM</name>
<evidence type="ECO:0000256" key="1">
    <source>
        <dbReference type="SAM" id="SignalP"/>
    </source>
</evidence>
<dbReference type="InterPro" id="IPR035992">
    <property type="entry name" value="Ricin_B-like_lectins"/>
</dbReference>
<dbReference type="EMBL" id="ML170221">
    <property type="protein sequence ID" value="TDL17453.1"/>
    <property type="molecule type" value="Genomic_DNA"/>
</dbReference>
<feature type="chain" id="PRO_5021198022" description="Ricin B lectin domain-containing protein" evidence="1">
    <location>
        <begin position="22"/>
        <end position="171"/>
    </location>
</feature>
<dbReference type="Proteomes" id="UP000294933">
    <property type="component" value="Unassembled WGS sequence"/>
</dbReference>